<sequence length="77" mass="8194">MSGIFSACPSTASARLMIGGLIQSSLACILVLMAPDPSAIMLRAAVGLMLLTGMAAFLLAIRNEQSDLQPYWRRPRG</sequence>
<dbReference type="EMBL" id="JBHRVU010000005">
    <property type="protein sequence ID" value="MFC3443893.1"/>
    <property type="molecule type" value="Genomic_DNA"/>
</dbReference>
<keyword evidence="3" id="KW-1185">Reference proteome</keyword>
<gene>
    <name evidence="2" type="ORF">ACFOKF_22340</name>
</gene>
<evidence type="ECO:0000256" key="1">
    <source>
        <dbReference type="SAM" id="Phobius"/>
    </source>
</evidence>
<organism evidence="2 3">
    <name type="scientific">Sphingobium rhizovicinum</name>
    <dbReference type="NCBI Taxonomy" id="432308"/>
    <lineage>
        <taxon>Bacteria</taxon>
        <taxon>Pseudomonadati</taxon>
        <taxon>Pseudomonadota</taxon>
        <taxon>Alphaproteobacteria</taxon>
        <taxon>Sphingomonadales</taxon>
        <taxon>Sphingomonadaceae</taxon>
        <taxon>Sphingobium</taxon>
    </lineage>
</organism>
<evidence type="ECO:0000313" key="2">
    <source>
        <dbReference type="EMBL" id="MFC3443893.1"/>
    </source>
</evidence>
<proteinExistence type="predicted"/>
<accession>A0ABV7NMC9</accession>
<keyword evidence="1" id="KW-1133">Transmembrane helix</keyword>
<dbReference type="Proteomes" id="UP001595681">
    <property type="component" value="Unassembled WGS sequence"/>
</dbReference>
<name>A0ABV7NMC9_9SPHN</name>
<feature type="transmembrane region" description="Helical" evidence="1">
    <location>
        <begin position="12"/>
        <end position="34"/>
    </location>
</feature>
<keyword evidence="1" id="KW-0812">Transmembrane</keyword>
<keyword evidence="1" id="KW-0472">Membrane</keyword>
<comment type="caution">
    <text evidence="2">The sequence shown here is derived from an EMBL/GenBank/DDBJ whole genome shotgun (WGS) entry which is preliminary data.</text>
</comment>
<evidence type="ECO:0000313" key="3">
    <source>
        <dbReference type="Proteomes" id="UP001595681"/>
    </source>
</evidence>
<feature type="transmembrane region" description="Helical" evidence="1">
    <location>
        <begin position="40"/>
        <end position="61"/>
    </location>
</feature>
<protein>
    <submittedName>
        <fullName evidence="2">Uncharacterized protein</fullName>
    </submittedName>
</protein>
<dbReference type="RefSeq" id="WP_380798792.1">
    <property type="nucleotide sequence ID" value="NZ_JBHRVU010000005.1"/>
</dbReference>
<reference evidence="3" key="1">
    <citation type="journal article" date="2019" name="Int. J. Syst. Evol. Microbiol.">
        <title>The Global Catalogue of Microorganisms (GCM) 10K type strain sequencing project: providing services to taxonomists for standard genome sequencing and annotation.</title>
        <authorList>
            <consortium name="The Broad Institute Genomics Platform"/>
            <consortium name="The Broad Institute Genome Sequencing Center for Infectious Disease"/>
            <person name="Wu L."/>
            <person name="Ma J."/>
        </authorList>
    </citation>
    <scope>NUCLEOTIDE SEQUENCE [LARGE SCALE GENOMIC DNA]</scope>
    <source>
        <strain evidence="3">CCM 7491</strain>
    </source>
</reference>